<gene>
    <name evidence="10" type="ORF">METZ01_LOCUS188218</name>
</gene>
<keyword evidence="5" id="KW-0547">Nucleotide-binding</keyword>
<sequence length="206" mass="23099">MALEGMDGSGKTTQVNLLSEWFSSRNLEFAVAREPGSTKTGEAIRGIVQENLDLDIPSETELLLYLAARSVFVKEVVLPVLEAGDIFLTDRFSMSTLAYQGYARGLDIAEINRLNDFASGKLNPDLYLVLDIPEELSRERLASASREKDRLELTGRDFMERVRSGYLEVARNTDNAVLIDGTETPDMIHHRIREILVREMPTTFGT</sequence>
<evidence type="ECO:0000313" key="10">
    <source>
        <dbReference type="EMBL" id="SVB35364.1"/>
    </source>
</evidence>
<dbReference type="PANTHER" id="PTHR10344:SF4">
    <property type="entry name" value="UMP-CMP KINASE 2, MITOCHONDRIAL"/>
    <property type="match status" value="1"/>
</dbReference>
<keyword evidence="4" id="KW-0545">Nucleotide biosynthesis</keyword>
<evidence type="ECO:0000256" key="6">
    <source>
        <dbReference type="ARBA" id="ARBA00022777"/>
    </source>
</evidence>
<dbReference type="InterPro" id="IPR027417">
    <property type="entry name" value="P-loop_NTPase"/>
</dbReference>
<dbReference type="AlphaFoldDB" id="A0A382DBK6"/>
<dbReference type="PANTHER" id="PTHR10344">
    <property type="entry name" value="THYMIDYLATE KINASE"/>
    <property type="match status" value="1"/>
</dbReference>
<keyword evidence="6" id="KW-0418">Kinase</keyword>
<evidence type="ECO:0000256" key="4">
    <source>
        <dbReference type="ARBA" id="ARBA00022727"/>
    </source>
</evidence>
<comment type="similarity">
    <text evidence="1">Belongs to the thymidylate kinase family.</text>
</comment>
<dbReference type="FunFam" id="3.40.50.300:FF:000225">
    <property type="entry name" value="Thymidylate kinase"/>
    <property type="match status" value="1"/>
</dbReference>
<evidence type="ECO:0000256" key="8">
    <source>
        <dbReference type="ARBA" id="ARBA00048743"/>
    </source>
</evidence>
<keyword evidence="7" id="KW-0067">ATP-binding</keyword>
<dbReference type="GO" id="GO:0006233">
    <property type="term" value="P:dTDP biosynthetic process"/>
    <property type="evidence" value="ECO:0007669"/>
    <property type="project" value="InterPro"/>
</dbReference>
<evidence type="ECO:0000256" key="7">
    <source>
        <dbReference type="ARBA" id="ARBA00022840"/>
    </source>
</evidence>
<dbReference type="GO" id="GO:0005829">
    <property type="term" value="C:cytosol"/>
    <property type="evidence" value="ECO:0007669"/>
    <property type="project" value="TreeGrafter"/>
</dbReference>
<dbReference type="PROSITE" id="PS01331">
    <property type="entry name" value="THYMIDYLATE_KINASE"/>
    <property type="match status" value="1"/>
</dbReference>
<protein>
    <recommendedName>
        <fullName evidence="2">dTMP kinase</fullName>
        <ecNumber evidence="2">2.7.4.9</ecNumber>
    </recommendedName>
</protein>
<dbReference type="Pfam" id="PF02223">
    <property type="entry name" value="Thymidylate_kin"/>
    <property type="match status" value="1"/>
</dbReference>
<dbReference type="Gene3D" id="3.40.50.300">
    <property type="entry name" value="P-loop containing nucleotide triphosphate hydrolases"/>
    <property type="match status" value="1"/>
</dbReference>
<dbReference type="InterPro" id="IPR039430">
    <property type="entry name" value="Thymidylate_kin-like_dom"/>
</dbReference>
<dbReference type="GO" id="GO:0005524">
    <property type="term" value="F:ATP binding"/>
    <property type="evidence" value="ECO:0007669"/>
    <property type="project" value="UniProtKB-KW"/>
</dbReference>
<name>A0A382DBK6_9ZZZZ</name>
<reference evidence="10" key="1">
    <citation type="submission" date="2018-05" db="EMBL/GenBank/DDBJ databases">
        <authorList>
            <person name="Lanie J.A."/>
            <person name="Ng W.-L."/>
            <person name="Kazmierczak K.M."/>
            <person name="Andrzejewski T.M."/>
            <person name="Davidsen T.M."/>
            <person name="Wayne K.J."/>
            <person name="Tettelin H."/>
            <person name="Glass J.I."/>
            <person name="Rusch D."/>
            <person name="Podicherti R."/>
            <person name="Tsui H.-C.T."/>
            <person name="Winkler M.E."/>
        </authorList>
    </citation>
    <scope>NUCLEOTIDE SEQUENCE</scope>
</reference>
<dbReference type="NCBIfam" id="TIGR00041">
    <property type="entry name" value="DTMP_kinase"/>
    <property type="match status" value="1"/>
</dbReference>
<evidence type="ECO:0000256" key="2">
    <source>
        <dbReference type="ARBA" id="ARBA00012980"/>
    </source>
</evidence>
<dbReference type="HAMAP" id="MF_00165">
    <property type="entry name" value="Thymidylate_kinase"/>
    <property type="match status" value="1"/>
</dbReference>
<keyword evidence="3" id="KW-0808">Transferase</keyword>
<dbReference type="SUPFAM" id="SSF52540">
    <property type="entry name" value="P-loop containing nucleoside triphosphate hydrolases"/>
    <property type="match status" value="1"/>
</dbReference>
<dbReference type="CDD" id="cd01672">
    <property type="entry name" value="TMPK"/>
    <property type="match status" value="1"/>
</dbReference>
<dbReference type="GO" id="GO:0004798">
    <property type="term" value="F:dTMP kinase activity"/>
    <property type="evidence" value="ECO:0007669"/>
    <property type="project" value="UniProtKB-EC"/>
</dbReference>
<evidence type="ECO:0000256" key="5">
    <source>
        <dbReference type="ARBA" id="ARBA00022741"/>
    </source>
</evidence>
<dbReference type="InterPro" id="IPR018094">
    <property type="entry name" value="Thymidylate_kinase"/>
</dbReference>
<feature type="domain" description="Thymidylate kinase-like" evidence="9">
    <location>
        <begin position="3"/>
        <end position="192"/>
    </location>
</feature>
<dbReference type="GO" id="GO:0006235">
    <property type="term" value="P:dTTP biosynthetic process"/>
    <property type="evidence" value="ECO:0007669"/>
    <property type="project" value="TreeGrafter"/>
</dbReference>
<dbReference type="EMBL" id="UINC01038397">
    <property type="protein sequence ID" value="SVB35364.1"/>
    <property type="molecule type" value="Genomic_DNA"/>
</dbReference>
<evidence type="ECO:0000256" key="3">
    <source>
        <dbReference type="ARBA" id="ARBA00022679"/>
    </source>
</evidence>
<dbReference type="GO" id="GO:0006227">
    <property type="term" value="P:dUDP biosynthetic process"/>
    <property type="evidence" value="ECO:0007669"/>
    <property type="project" value="TreeGrafter"/>
</dbReference>
<comment type="catalytic activity">
    <reaction evidence="8">
        <text>dTMP + ATP = dTDP + ADP</text>
        <dbReference type="Rhea" id="RHEA:13517"/>
        <dbReference type="ChEBI" id="CHEBI:30616"/>
        <dbReference type="ChEBI" id="CHEBI:58369"/>
        <dbReference type="ChEBI" id="CHEBI:63528"/>
        <dbReference type="ChEBI" id="CHEBI:456216"/>
        <dbReference type="EC" id="2.7.4.9"/>
    </reaction>
</comment>
<dbReference type="EC" id="2.7.4.9" evidence="2"/>
<proteinExistence type="inferred from homology"/>
<accession>A0A382DBK6</accession>
<organism evidence="10">
    <name type="scientific">marine metagenome</name>
    <dbReference type="NCBI Taxonomy" id="408172"/>
    <lineage>
        <taxon>unclassified sequences</taxon>
        <taxon>metagenomes</taxon>
        <taxon>ecological metagenomes</taxon>
    </lineage>
</organism>
<evidence type="ECO:0000256" key="1">
    <source>
        <dbReference type="ARBA" id="ARBA00009776"/>
    </source>
</evidence>
<dbReference type="InterPro" id="IPR018095">
    <property type="entry name" value="Thymidylate_kin_CS"/>
</dbReference>
<evidence type="ECO:0000259" key="9">
    <source>
        <dbReference type="Pfam" id="PF02223"/>
    </source>
</evidence>